<keyword evidence="2" id="KW-1185">Reference proteome</keyword>
<dbReference type="EMBL" id="MU003509">
    <property type="protein sequence ID" value="KAF2469965.1"/>
    <property type="molecule type" value="Genomic_DNA"/>
</dbReference>
<protein>
    <submittedName>
        <fullName evidence="1">Amidase signature enzyme</fullName>
    </submittedName>
</protein>
<dbReference type="Proteomes" id="UP000799755">
    <property type="component" value="Unassembled WGS sequence"/>
</dbReference>
<gene>
    <name evidence="1" type="ORF">BDR25DRAFT_287552</name>
</gene>
<reference evidence="1" key="1">
    <citation type="journal article" date="2020" name="Stud. Mycol.">
        <title>101 Dothideomycetes genomes: a test case for predicting lifestyles and emergence of pathogens.</title>
        <authorList>
            <person name="Haridas S."/>
            <person name="Albert R."/>
            <person name="Binder M."/>
            <person name="Bloem J."/>
            <person name="Labutti K."/>
            <person name="Salamov A."/>
            <person name="Andreopoulos B."/>
            <person name="Baker S."/>
            <person name="Barry K."/>
            <person name="Bills G."/>
            <person name="Bluhm B."/>
            <person name="Cannon C."/>
            <person name="Castanera R."/>
            <person name="Culley D."/>
            <person name="Daum C."/>
            <person name="Ezra D."/>
            <person name="Gonzalez J."/>
            <person name="Henrissat B."/>
            <person name="Kuo A."/>
            <person name="Liang C."/>
            <person name="Lipzen A."/>
            <person name="Lutzoni F."/>
            <person name="Magnuson J."/>
            <person name="Mondo S."/>
            <person name="Nolan M."/>
            <person name="Ohm R."/>
            <person name="Pangilinan J."/>
            <person name="Park H.-J."/>
            <person name="Ramirez L."/>
            <person name="Alfaro M."/>
            <person name="Sun H."/>
            <person name="Tritt A."/>
            <person name="Yoshinaga Y."/>
            <person name="Zwiers L.-H."/>
            <person name="Turgeon B."/>
            <person name="Goodwin S."/>
            <person name="Spatafora J."/>
            <person name="Crous P."/>
            <person name="Grigoriev I."/>
        </authorList>
    </citation>
    <scope>NUCLEOTIDE SEQUENCE</scope>
    <source>
        <strain evidence="1">ATCC 200398</strain>
    </source>
</reference>
<proteinExistence type="predicted"/>
<sequence>MTPVDLLTVSAEELSSLLDSKVLTTEGLVEDYFAQIDRHNHDGMNIRAVISAAPRESTLQLARQLDKEREEIGARGPLHGIPVLVKDVFFTPSLGMPTTLGSAAFIDAIAPRDADIVSRLLKAGAIIIGKANLSELGAMKGEGLKAGWSVTGGQTQSPYVRGGITPNATMLGHSTPAGSSAGSAAGIAAGFAALGVSTETDGSTVQPATRAALYGLKATLGSAPTWGSQPITPIFDSIGGMAKTPSDLANLMEVLQEKRYAEFLTKSWEGLKIGFVDPALWQPAPFVVEPVPEFTAQSNEAFASAVERIRGKGAKVVENVPLITLPEVFENGVEGVFDTDSLMDGDMRRAFGDFLAEFEGFEIKTLADLVKWNEDHAEVELPPEAPSQSYLIDALNNKMTQETFNAGVEHMRRRSREKILQTLGEFDVDVILGPADARMASVAACAGYPIATVPLGFAEFNGRAFGLNIIAPSNAEGKILQVMSAWEGTIPEGRAPPPLLVNWTSGDSQSPHP</sequence>
<evidence type="ECO:0000313" key="1">
    <source>
        <dbReference type="EMBL" id="KAF2469965.1"/>
    </source>
</evidence>
<evidence type="ECO:0000313" key="2">
    <source>
        <dbReference type="Proteomes" id="UP000799755"/>
    </source>
</evidence>
<accession>A0ACB6QSW0</accession>
<organism evidence="1 2">
    <name type="scientific">Lindgomyces ingoldianus</name>
    <dbReference type="NCBI Taxonomy" id="673940"/>
    <lineage>
        <taxon>Eukaryota</taxon>
        <taxon>Fungi</taxon>
        <taxon>Dikarya</taxon>
        <taxon>Ascomycota</taxon>
        <taxon>Pezizomycotina</taxon>
        <taxon>Dothideomycetes</taxon>
        <taxon>Pleosporomycetidae</taxon>
        <taxon>Pleosporales</taxon>
        <taxon>Lindgomycetaceae</taxon>
        <taxon>Lindgomyces</taxon>
    </lineage>
</organism>
<comment type="caution">
    <text evidence="1">The sequence shown here is derived from an EMBL/GenBank/DDBJ whole genome shotgun (WGS) entry which is preliminary data.</text>
</comment>
<name>A0ACB6QSW0_9PLEO</name>